<dbReference type="CDD" id="cd06558">
    <property type="entry name" value="crotonase-like"/>
    <property type="match status" value="1"/>
</dbReference>
<dbReference type="SUPFAM" id="SSF52096">
    <property type="entry name" value="ClpP/crotonase"/>
    <property type="match status" value="1"/>
</dbReference>
<evidence type="ECO:0000313" key="1">
    <source>
        <dbReference type="EMBL" id="TWF76703.1"/>
    </source>
</evidence>
<accession>A0A561SPD6</accession>
<reference evidence="1 2" key="1">
    <citation type="submission" date="2019-06" db="EMBL/GenBank/DDBJ databases">
        <title>Sequencing the genomes of 1000 actinobacteria strains.</title>
        <authorList>
            <person name="Klenk H.-P."/>
        </authorList>
    </citation>
    <scope>NUCLEOTIDE SEQUENCE [LARGE SCALE GENOMIC DNA]</scope>
    <source>
        <strain evidence="1 2">DSM 45671</strain>
    </source>
</reference>
<comment type="caution">
    <text evidence="1">The sequence shown here is derived from an EMBL/GenBank/DDBJ whole genome shotgun (WGS) entry which is preliminary data.</text>
</comment>
<dbReference type="PANTHER" id="PTHR11941">
    <property type="entry name" value="ENOYL-COA HYDRATASE-RELATED"/>
    <property type="match status" value="1"/>
</dbReference>
<evidence type="ECO:0000313" key="2">
    <source>
        <dbReference type="Proteomes" id="UP000321261"/>
    </source>
</evidence>
<proteinExistence type="predicted"/>
<dbReference type="InterPro" id="IPR001753">
    <property type="entry name" value="Enoyl-CoA_hydra/iso"/>
</dbReference>
<dbReference type="EMBL" id="VIWU01000001">
    <property type="protein sequence ID" value="TWF76703.1"/>
    <property type="molecule type" value="Genomic_DNA"/>
</dbReference>
<dbReference type="InterPro" id="IPR029045">
    <property type="entry name" value="ClpP/crotonase-like_dom_sf"/>
</dbReference>
<dbReference type="Pfam" id="PF00378">
    <property type="entry name" value="ECH_1"/>
    <property type="match status" value="1"/>
</dbReference>
<name>A0A561SPD6_9PSEU</name>
<keyword evidence="2" id="KW-1185">Reference proteome</keyword>
<dbReference type="OrthoDB" id="4608673at2"/>
<dbReference type="NCBIfam" id="NF004796">
    <property type="entry name" value="PRK06144.1"/>
    <property type="match status" value="1"/>
</dbReference>
<dbReference type="GO" id="GO:0003824">
    <property type="term" value="F:catalytic activity"/>
    <property type="evidence" value="ECO:0007669"/>
    <property type="project" value="UniProtKB-ARBA"/>
</dbReference>
<dbReference type="Proteomes" id="UP000321261">
    <property type="component" value="Unassembled WGS sequence"/>
</dbReference>
<dbReference type="GO" id="GO:0006635">
    <property type="term" value="P:fatty acid beta-oxidation"/>
    <property type="evidence" value="ECO:0007669"/>
    <property type="project" value="TreeGrafter"/>
</dbReference>
<dbReference type="AlphaFoldDB" id="A0A561SPD6"/>
<gene>
    <name evidence="1" type="ORF">FHX44_112598</name>
</gene>
<dbReference type="RefSeq" id="WP_147256007.1">
    <property type="nucleotide sequence ID" value="NZ_VIWU01000001.1"/>
</dbReference>
<dbReference type="Gene3D" id="3.90.226.10">
    <property type="entry name" value="2-enoyl-CoA Hydratase, Chain A, domain 1"/>
    <property type="match status" value="1"/>
</dbReference>
<dbReference type="PANTHER" id="PTHR11941:SF54">
    <property type="entry name" value="ENOYL-COA HYDRATASE, MITOCHONDRIAL"/>
    <property type="match status" value="1"/>
</dbReference>
<sequence length="256" mass="26966">MTDLLVEQDGPVLQVTFNRPEAHNALTFAMYEGVHDACEKADADPDIRVLVLRGAGGKAFVSGTDIAQFTGFDGAAGVEYEERMTRVLRRLEDTAVPTVAAVDGYCIGGGLALAAACDLRIATGVSRFGVPIARTLGNCLSMDTTALLVANLGRARAMDVLLRARLLDAAEAHAAGFVTQLVEDTAELDATLAETVATLASHAPLSMWATKQTLARLRRAGLPDGDDIVARVYGSADFASAVAAFARKERAAWTGE</sequence>
<protein>
    <submittedName>
        <fullName evidence="1">Enoyl-CoA hydratase/carnithine racemase</fullName>
    </submittedName>
</protein>
<organism evidence="1 2">
    <name type="scientific">Pseudonocardia hierapolitana</name>
    <dbReference type="NCBI Taxonomy" id="1128676"/>
    <lineage>
        <taxon>Bacteria</taxon>
        <taxon>Bacillati</taxon>
        <taxon>Actinomycetota</taxon>
        <taxon>Actinomycetes</taxon>
        <taxon>Pseudonocardiales</taxon>
        <taxon>Pseudonocardiaceae</taxon>
        <taxon>Pseudonocardia</taxon>
    </lineage>
</organism>